<comment type="similarity">
    <text evidence="5">Belongs to the SAT4 family.</text>
</comment>
<evidence type="ECO:0000313" key="9">
    <source>
        <dbReference type="EMBL" id="KFA63335.1"/>
    </source>
</evidence>
<dbReference type="InterPro" id="IPR049326">
    <property type="entry name" value="Rhodopsin_dom_fungi"/>
</dbReference>
<evidence type="ECO:0000256" key="3">
    <source>
        <dbReference type="ARBA" id="ARBA00022989"/>
    </source>
</evidence>
<dbReference type="GO" id="GO:0016020">
    <property type="term" value="C:membrane"/>
    <property type="evidence" value="ECO:0007669"/>
    <property type="project" value="UniProtKB-SubCell"/>
</dbReference>
<evidence type="ECO:0000256" key="6">
    <source>
        <dbReference type="SAM" id="MobiDB-lite"/>
    </source>
</evidence>
<evidence type="ECO:0000256" key="1">
    <source>
        <dbReference type="ARBA" id="ARBA00004141"/>
    </source>
</evidence>
<feature type="compositionally biased region" description="Basic and acidic residues" evidence="6">
    <location>
        <begin position="382"/>
        <end position="392"/>
    </location>
</feature>
<keyword evidence="2 7" id="KW-0812">Transmembrane</keyword>
<dbReference type="InParanoid" id="A0A084QHA0"/>
<comment type="subcellular location">
    <subcellularLocation>
        <location evidence="1">Membrane</location>
        <topology evidence="1">Multi-pass membrane protein</topology>
    </subcellularLocation>
</comment>
<accession>A0A084QHA0</accession>
<dbReference type="EMBL" id="KL660741">
    <property type="protein sequence ID" value="KFA63335.1"/>
    <property type="molecule type" value="Genomic_DNA"/>
</dbReference>
<feature type="region of interest" description="Disordered" evidence="6">
    <location>
        <begin position="346"/>
        <end position="392"/>
    </location>
</feature>
<dbReference type="Proteomes" id="UP000028524">
    <property type="component" value="Unassembled WGS sequence"/>
</dbReference>
<gene>
    <name evidence="9" type="ORF">S40285_01832</name>
</gene>
<evidence type="ECO:0000256" key="7">
    <source>
        <dbReference type="SAM" id="Phobius"/>
    </source>
</evidence>
<feature type="transmembrane region" description="Helical" evidence="7">
    <location>
        <begin position="41"/>
        <end position="59"/>
    </location>
</feature>
<protein>
    <recommendedName>
        <fullName evidence="8">Rhodopsin domain-containing protein</fullName>
    </recommendedName>
</protein>
<feature type="transmembrane region" description="Helical" evidence="7">
    <location>
        <begin position="231"/>
        <end position="248"/>
    </location>
</feature>
<feature type="compositionally biased region" description="Basic and acidic residues" evidence="6">
    <location>
        <begin position="351"/>
        <end position="362"/>
    </location>
</feature>
<reference evidence="9 10" key="1">
    <citation type="journal article" date="2014" name="BMC Genomics">
        <title>Comparative genome sequencing reveals chemotype-specific gene clusters in the toxigenic black mold Stachybotrys.</title>
        <authorList>
            <person name="Semeiks J."/>
            <person name="Borek D."/>
            <person name="Otwinowski Z."/>
            <person name="Grishin N.V."/>
        </authorList>
    </citation>
    <scope>NUCLEOTIDE SEQUENCE [LARGE SCALE GENOMIC DNA]</scope>
    <source>
        <strain evidence="9 10">IBT 40285</strain>
    </source>
</reference>
<dbReference type="STRING" id="1283841.A0A084QHA0"/>
<feature type="transmembrane region" description="Helical" evidence="7">
    <location>
        <begin position="94"/>
        <end position="114"/>
    </location>
</feature>
<dbReference type="HOGENOM" id="CLU_028200_12_4_1"/>
<name>A0A084QHA0_STAC4</name>
<feature type="transmembrane region" description="Helical" evidence="7">
    <location>
        <begin position="172"/>
        <end position="197"/>
    </location>
</feature>
<feature type="region of interest" description="Disordered" evidence="6">
    <location>
        <begin position="15"/>
        <end position="34"/>
    </location>
</feature>
<organism evidence="9 10">
    <name type="scientific">Stachybotrys chlorohalonatus (strain IBT 40285)</name>
    <dbReference type="NCBI Taxonomy" id="1283841"/>
    <lineage>
        <taxon>Eukaryota</taxon>
        <taxon>Fungi</taxon>
        <taxon>Dikarya</taxon>
        <taxon>Ascomycota</taxon>
        <taxon>Pezizomycotina</taxon>
        <taxon>Sordariomycetes</taxon>
        <taxon>Hypocreomycetidae</taxon>
        <taxon>Hypocreales</taxon>
        <taxon>Stachybotryaceae</taxon>
        <taxon>Stachybotrys</taxon>
    </lineage>
</organism>
<dbReference type="OrthoDB" id="4682787at2759"/>
<evidence type="ECO:0000256" key="2">
    <source>
        <dbReference type="ARBA" id="ARBA00022692"/>
    </source>
</evidence>
<evidence type="ECO:0000313" key="10">
    <source>
        <dbReference type="Proteomes" id="UP000028524"/>
    </source>
</evidence>
<keyword evidence="4 7" id="KW-0472">Membrane</keyword>
<dbReference type="AlphaFoldDB" id="A0A084QHA0"/>
<dbReference type="PANTHER" id="PTHR33048:SF47">
    <property type="entry name" value="INTEGRAL MEMBRANE PROTEIN-RELATED"/>
    <property type="match status" value="1"/>
</dbReference>
<evidence type="ECO:0000256" key="4">
    <source>
        <dbReference type="ARBA" id="ARBA00023136"/>
    </source>
</evidence>
<dbReference type="Pfam" id="PF20684">
    <property type="entry name" value="Fung_rhodopsin"/>
    <property type="match status" value="1"/>
</dbReference>
<dbReference type="OMA" id="YAAYGMI"/>
<dbReference type="InterPro" id="IPR052337">
    <property type="entry name" value="SAT4-like"/>
</dbReference>
<keyword evidence="3 7" id="KW-1133">Transmembrane helix</keyword>
<proteinExistence type="inferred from homology"/>
<dbReference type="PANTHER" id="PTHR33048">
    <property type="entry name" value="PTH11-LIKE INTEGRAL MEMBRANE PROTEIN (AFU_ORTHOLOGUE AFUA_5G11245)"/>
    <property type="match status" value="1"/>
</dbReference>
<sequence length="392" mass="43667">MLGESISILPRQQAIDLDGPAGPPPEGEVPSLDNPPNGNDIAIPVITICVILTAVFYSIRFYAKWLGKRLNVADCKTPTMLTPLHQANLQRQTFLALPLCPLFWVYVYYSYALSWTPGYLVHMWDLRLGDVADFSYICWIATLFYIVIIALIKCAILLEWVDIFVSDRKRGYFAWACYITCGIVVTLSVILFVMSMVNCTPFEANWDPLIPGGYCRFDVTDFGLASSTTNLVLDVIPLILVQKVIWGLKLSWQKKMGVSVVFLIGVAGIVAGIVRVYFATQFYTSTDTSYFFSIMALCTLCETTCAHLILCVPFTPKAMASLQQTKAYTGIKKYMSLRTNTTYGKGSDSFQELRETPREGSARSHWFAGSKGTANTSTSSSDDERLHRPSAV</sequence>
<feature type="transmembrane region" description="Helical" evidence="7">
    <location>
        <begin position="290"/>
        <end position="314"/>
    </location>
</feature>
<evidence type="ECO:0000256" key="5">
    <source>
        <dbReference type="ARBA" id="ARBA00038359"/>
    </source>
</evidence>
<feature type="transmembrane region" description="Helical" evidence="7">
    <location>
        <begin position="134"/>
        <end position="160"/>
    </location>
</feature>
<evidence type="ECO:0000259" key="8">
    <source>
        <dbReference type="Pfam" id="PF20684"/>
    </source>
</evidence>
<feature type="domain" description="Rhodopsin" evidence="8">
    <location>
        <begin position="112"/>
        <end position="316"/>
    </location>
</feature>
<feature type="transmembrane region" description="Helical" evidence="7">
    <location>
        <begin position="260"/>
        <end position="278"/>
    </location>
</feature>
<keyword evidence="10" id="KW-1185">Reference proteome</keyword>